<accession>A0A212M215</accession>
<reference evidence="1" key="1">
    <citation type="submission" date="2016-08" db="EMBL/GenBank/DDBJ databases">
        <authorList>
            <person name="Seilhamer J.J."/>
        </authorList>
    </citation>
    <scope>NUCLEOTIDE SEQUENCE</scope>
    <source>
        <strain evidence="1">86</strain>
    </source>
</reference>
<name>A0A212M215_9FIRM</name>
<dbReference type="AlphaFoldDB" id="A0A212M215"/>
<sequence>MKNALIICNDIMILMHEKLL</sequence>
<gene>
    <name evidence="1" type="ORF">KL86SPO_70567</name>
</gene>
<organism evidence="1">
    <name type="scientific">uncultured Sporomusa sp</name>
    <dbReference type="NCBI Taxonomy" id="307249"/>
    <lineage>
        <taxon>Bacteria</taxon>
        <taxon>Bacillati</taxon>
        <taxon>Bacillota</taxon>
        <taxon>Negativicutes</taxon>
        <taxon>Selenomonadales</taxon>
        <taxon>Sporomusaceae</taxon>
        <taxon>Sporomusa</taxon>
        <taxon>environmental samples</taxon>
    </lineage>
</organism>
<evidence type="ECO:0000313" key="1">
    <source>
        <dbReference type="EMBL" id="SCM83709.1"/>
    </source>
</evidence>
<protein>
    <submittedName>
        <fullName evidence="1">Uncharacterized protein</fullName>
    </submittedName>
</protein>
<proteinExistence type="predicted"/>
<dbReference type="EMBL" id="FMJE01000007">
    <property type="protein sequence ID" value="SCM83709.1"/>
    <property type="molecule type" value="Genomic_DNA"/>
</dbReference>